<dbReference type="EMBL" id="CAWUPB010000851">
    <property type="protein sequence ID" value="CAK7326745.1"/>
    <property type="molecule type" value="Genomic_DNA"/>
</dbReference>
<name>A0AAV1R140_9ROSI</name>
<accession>A0AAV1R140</accession>
<organism evidence="1 2">
    <name type="scientific">Dovyalis caffra</name>
    <dbReference type="NCBI Taxonomy" id="77055"/>
    <lineage>
        <taxon>Eukaryota</taxon>
        <taxon>Viridiplantae</taxon>
        <taxon>Streptophyta</taxon>
        <taxon>Embryophyta</taxon>
        <taxon>Tracheophyta</taxon>
        <taxon>Spermatophyta</taxon>
        <taxon>Magnoliopsida</taxon>
        <taxon>eudicotyledons</taxon>
        <taxon>Gunneridae</taxon>
        <taxon>Pentapetalae</taxon>
        <taxon>rosids</taxon>
        <taxon>fabids</taxon>
        <taxon>Malpighiales</taxon>
        <taxon>Salicaceae</taxon>
        <taxon>Flacourtieae</taxon>
        <taxon>Dovyalis</taxon>
    </lineage>
</organism>
<gene>
    <name evidence="1" type="ORF">DCAF_LOCUS4449</name>
</gene>
<evidence type="ECO:0000313" key="2">
    <source>
        <dbReference type="Proteomes" id="UP001314170"/>
    </source>
</evidence>
<proteinExistence type="predicted"/>
<dbReference type="Proteomes" id="UP001314170">
    <property type="component" value="Unassembled WGS sequence"/>
</dbReference>
<keyword evidence="2" id="KW-1185">Reference proteome</keyword>
<reference evidence="1 2" key="1">
    <citation type="submission" date="2024-01" db="EMBL/GenBank/DDBJ databases">
        <authorList>
            <person name="Waweru B."/>
        </authorList>
    </citation>
    <scope>NUCLEOTIDE SEQUENCE [LARGE SCALE GENOMIC DNA]</scope>
</reference>
<comment type="caution">
    <text evidence="1">The sequence shown here is derived from an EMBL/GenBank/DDBJ whole genome shotgun (WGS) entry which is preliminary data.</text>
</comment>
<sequence length="72" mass="8401">MIASKIAGIKGKTEYSAQFLHQTEHKFITQERHTREDVSDELKRRAEGEEGWNVYRRRRGQKEGAGRVWLGS</sequence>
<protein>
    <submittedName>
        <fullName evidence="1">Uncharacterized protein</fullName>
    </submittedName>
</protein>
<dbReference type="AlphaFoldDB" id="A0AAV1R140"/>
<evidence type="ECO:0000313" key="1">
    <source>
        <dbReference type="EMBL" id="CAK7326745.1"/>
    </source>
</evidence>